<evidence type="ECO:0000313" key="1">
    <source>
        <dbReference type="EMBL" id="DAD83704.1"/>
    </source>
</evidence>
<dbReference type="EMBL" id="BK014940">
    <property type="protein sequence ID" value="DAD83704.1"/>
    <property type="molecule type" value="Genomic_DNA"/>
</dbReference>
<proteinExistence type="predicted"/>
<accession>A0A8S5MN82</accession>
<protein>
    <submittedName>
        <fullName evidence="1">Uncharacterized protein</fullName>
    </submittedName>
</protein>
<sequence>MKATNIYLTAQTNIAREAADYINSLAMSNGFSTAMNDDELSQYQGWFEGQIKECDEYIASKLVIETEEVELDEE</sequence>
<organism evidence="1">
    <name type="scientific">Myoviridae sp. ctPSW2</name>
    <dbReference type="NCBI Taxonomy" id="2826648"/>
    <lineage>
        <taxon>Viruses</taxon>
        <taxon>Duplodnaviria</taxon>
        <taxon>Heunggongvirae</taxon>
        <taxon>Uroviricota</taxon>
        <taxon>Caudoviricetes</taxon>
    </lineage>
</organism>
<reference evidence="1" key="1">
    <citation type="journal article" date="2021" name="Proc. Natl. Acad. Sci. U.S.A.">
        <title>A Catalog of Tens of Thousands of Viruses from Human Metagenomes Reveals Hidden Associations with Chronic Diseases.</title>
        <authorList>
            <person name="Tisza M.J."/>
            <person name="Buck C.B."/>
        </authorList>
    </citation>
    <scope>NUCLEOTIDE SEQUENCE</scope>
    <source>
        <strain evidence="1">CtPSW2</strain>
    </source>
</reference>
<name>A0A8S5MN82_9CAUD</name>